<name>A0AA36G1N0_9BILA</name>
<dbReference type="AlphaFoldDB" id="A0AA36G1N0"/>
<dbReference type="EMBL" id="CATQJA010002634">
    <property type="protein sequence ID" value="CAJ0574936.1"/>
    <property type="molecule type" value="Genomic_DNA"/>
</dbReference>
<feature type="non-terminal residue" evidence="1">
    <location>
        <position position="1"/>
    </location>
</feature>
<keyword evidence="2" id="KW-1185">Reference proteome</keyword>
<organism evidence="1 2">
    <name type="scientific">Mesorhabditis spiculigera</name>
    <dbReference type="NCBI Taxonomy" id="96644"/>
    <lineage>
        <taxon>Eukaryota</taxon>
        <taxon>Metazoa</taxon>
        <taxon>Ecdysozoa</taxon>
        <taxon>Nematoda</taxon>
        <taxon>Chromadorea</taxon>
        <taxon>Rhabditida</taxon>
        <taxon>Rhabditina</taxon>
        <taxon>Rhabditomorpha</taxon>
        <taxon>Rhabditoidea</taxon>
        <taxon>Rhabditidae</taxon>
        <taxon>Mesorhabditinae</taxon>
        <taxon>Mesorhabditis</taxon>
    </lineage>
</organism>
<evidence type="ECO:0000313" key="1">
    <source>
        <dbReference type="EMBL" id="CAJ0574936.1"/>
    </source>
</evidence>
<evidence type="ECO:0000313" key="2">
    <source>
        <dbReference type="Proteomes" id="UP001177023"/>
    </source>
</evidence>
<sequence length="108" mass="11912">MPEKAKPQKPEHLFDFTEVLPHLFVAGFGCVTEAKLKQHGITHLVDATNLGLVSKKLKEFEILEVPIADDVLAKISKHFEAVVDFVNSAKAQVGFWGKSGLGKIIFNL</sequence>
<dbReference type="SUPFAM" id="SSF52799">
    <property type="entry name" value="(Phosphotyrosine protein) phosphatases II"/>
    <property type="match status" value="1"/>
</dbReference>
<accession>A0AA36G1N0</accession>
<dbReference type="Gene3D" id="3.90.190.10">
    <property type="entry name" value="Protein tyrosine phosphatase superfamily"/>
    <property type="match status" value="1"/>
</dbReference>
<proteinExistence type="predicted"/>
<comment type="caution">
    <text evidence="1">The sequence shown here is derived from an EMBL/GenBank/DDBJ whole genome shotgun (WGS) entry which is preliminary data.</text>
</comment>
<reference evidence="1" key="1">
    <citation type="submission" date="2023-06" db="EMBL/GenBank/DDBJ databases">
        <authorList>
            <person name="Delattre M."/>
        </authorList>
    </citation>
    <scope>NUCLEOTIDE SEQUENCE</scope>
    <source>
        <strain evidence="1">AF72</strain>
    </source>
</reference>
<dbReference type="InterPro" id="IPR029021">
    <property type="entry name" value="Prot-tyrosine_phosphatase-like"/>
</dbReference>
<dbReference type="Proteomes" id="UP001177023">
    <property type="component" value="Unassembled WGS sequence"/>
</dbReference>
<gene>
    <name evidence="1" type="ORF">MSPICULIGERA_LOCUS13256</name>
</gene>
<protein>
    <submittedName>
        <fullName evidence="1">Uncharacterized protein</fullName>
    </submittedName>
</protein>
<dbReference type="PROSITE" id="PS51257">
    <property type="entry name" value="PROKAR_LIPOPROTEIN"/>
    <property type="match status" value="1"/>
</dbReference>